<protein>
    <submittedName>
        <fullName evidence="1">Uncharacterized protein</fullName>
    </submittedName>
</protein>
<dbReference type="EMBL" id="JAUKUA010000006">
    <property type="protein sequence ID" value="KAK0708544.1"/>
    <property type="molecule type" value="Genomic_DNA"/>
</dbReference>
<dbReference type="Proteomes" id="UP001172102">
    <property type="component" value="Unassembled WGS sequence"/>
</dbReference>
<accession>A0AA40DLV8</accession>
<keyword evidence="2" id="KW-1185">Reference proteome</keyword>
<dbReference type="InterPro" id="IPR036770">
    <property type="entry name" value="Ankyrin_rpt-contain_sf"/>
</dbReference>
<dbReference type="SUPFAM" id="SSF48403">
    <property type="entry name" value="Ankyrin repeat"/>
    <property type="match status" value="1"/>
</dbReference>
<dbReference type="InterPro" id="IPR002110">
    <property type="entry name" value="Ankyrin_rpt"/>
</dbReference>
<name>A0AA40DLV8_9PEZI</name>
<proteinExistence type="predicted"/>
<evidence type="ECO:0000313" key="2">
    <source>
        <dbReference type="Proteomes" id="UP001172102"/>
    </source>
</evidence>
<sequence>MSSPIIYSLPLEVLEQIIDELPTCKDILNFIIAYTSGSARAAHEPSEVMVGNGHTNVSAISDSGAAVQAVRNEVIVRFPTHPLKGNDNLSLEHLLARHDATVLVAKRRYNKTIPALYWAIAHGKTALAQRVAEYYVNVGAISLLMGYDPFLPQVDDAFRDFFVRGTVIINYYHTIAFVPWAMMVGASPLMLAVQTGRIGMLEAVLAGIRNLAQPFRFHVLNIARRPFPPNFKRREHYPCEIHGSMLMSDVDEDDVVNFNSHYQSLVRYNDMYPAIEMAAYSGRVDMMRVLYAAGARLRIKAGPANWSTLFKLVHRQILWEFRPESIAVVDYLIYLGADLNETNSSSPWFDGDRRYEHTVLEVLVNPPPLVDLPHLTAPAPRPQPYATQMILHLIRKGAAWAPWTADQRAPWLIANRPFNWQRNPGWVRPPLHYVLENAWKYADAPAVVQAMFEEGVDEPEYGDMNVQLAMIMAFVATLRKCRGLLNIVLYLFTWGAHIPVYPAAVSLAALCRACGFPDSASADLERHDLVRARCLLWYTIENAADLINTLGIFQVLLAHLEDKLGARGNALIQHALLVALSTESEPSRELFGIVLHLACKGADFLQVQGPLRARLISLCKFAEPDELEELQAPGVLPLGSE</sequence>
<evidence type="ECO:0000313" key="1">
    <source>
        <dbReference type="EMBL" id="KAK0708544.1"/>
    </source>
</evidence>
<organism evidence="1 2">
    <name type="scientific">Lasiosphaeris hirsuta</name>
    <dbReference type="NCBI Taxonomy" id="260670"/>
    <lineage>
        <taxon>Eukaryota</taxon>
        <taxon>Fungi</taxon>
        <taxon>Dikarya</taxon>
        <taxon>Ascomycota</taxon>
        <taxon>Pezizomycotina</taxon>
        <taxon>Sordariomycetes</taxon>
        <taxon>Sordariomycetidae</taxon>
        <taxon>Sordariales</taxon>
        <taxon>Lasiosphaeriaceae</taxon>
        <taxon>Lasiosphaeris</taxon>
    </lineage>
</organism>
<dbReference type="Gene3D" id="1.25.40.20">
    <property type="entry name" value="Ankyrin repeat-containing domain"/>
    <property type="match status" value="1"/>
</dbReference>
<dbReference type="AlphaFoldDB" id="A0AA40DLV8"/>
<reference evidence="1" key="1">
    <citation type="submission" date="2023-06" db="EMBL/GenBank/DDBJ databases">
        <title>Genome-scale phylogeny and comparative genomics of the fungal order Sordariales.</title>
        <authorList>
            <consortium name="Lawrence Berkeley National Laboratory"/>
            <person name="Hensen N."/>
            <person name="Bonometti L."/>
            <person name="Westerberg I."/>
            <person name="Brannstrom I.O."/>
            <person name="Guillou S."/>
            <person name="Cros-Aarteil S."/>
            <person name="Calhoun S."/>
            <person name="Haridas S."/>
            <person name="Kuo A."/>
            <person name="Mondo S."/>
            <person name="Pangilinan J."/>
            <person name="Riley R."/>
            <person name="Labutti K."/>
            <person name="Andreopoulos B."/>
            <person name="Lipzen A."/>
            <person name="Chen C."/>
            <person name="Yanf M."/>
            <person name="Daum C."/>
            <person name="Ng V."/>
            <person name="Clum A."/>
            <person name="Steindorff A."/>
            <person name="Ohm R."/>
            <person name="Martin F."/>
            <person name="Silar P."/>
            <person name="Natvig D."/>
            <person name="Lalanne C."/>
            <person name="Gautier V."/>
            <person name="Ament-Velasquez S.L."/>
            <person name="Kruys A."/>
            <person name="Hutchinson M.I."/>
            <person name="Powell A.J."/>
            <person name="Barry K."/>
            <person name="Miller A.N."/>
            <person name="Grigoriev I.V."/>
            <person name="Debuchy R."/>
            <person name="Gladieux P."/>
            <person name="Thoren M.H."/>
            <person name="Johannesson H."/>
        </authorList>
    </citation>
    <scope>NUCLEOTIDE SEQUENCE</scope>
    <source>
        <strain evidence="1">SMH4607-1</strain>
    </source>
</reference>
<comment type="caution">
    <text evidence="1">The sequence shown here is derived from an EMBL/GenBank/DDBJ whole genome shotgun (WGS) entry which is preliminary data.</text>
</comment>
<gene>
    <name evidence="1" type="ORF">B0H67DRAFT_557004</name>
</gene>
<dbReference type="SMART" id="SM00248">
    <property type="entry name" value="ANK"/>
    <property type="match status" value="5"/>
</dbReference>